<evidence type="ECO:0000313" key="3">
    <source>
        <dbReference type="Proteomes" id="UP000305267"/>
    </source>
</evidence>
<dbReference type="EMBL" id="VDDA01000042">
    <property type="protein sequence ID" value="TNC07115.1"/>
    <property type="molecule type" value="Genomic_DNA"/>
</dbReference>
<evidence type="ECO:0000256" key="1">
    <source>
        <dbReference type="SAM" id="MobiDB-lite"/>
    </source>
</evidence>
<dbReference type="RefSeq" id="WP_139040371.1">
    <property type="nucleotide sequence ID" value="NZ_VDDA01000042.1"/>
</dbReference>
<name>A0A5C4L6V8_9HYPH</name>
<dbReference type="Proteomes" id="UP000305267">
    <property type="component" value="Unassembled WGS sequence"/>
</dbReference>
<keyword evidence="3" id="KW-1185">Reference proteome</keyword>
<proteinExistence type="predicted"/>
<feature type="region of interest" description="Disordered" evidence="1">
    <location>
        <begin position="1"/>
        <end position="49"/>
    </location>
</feature>
<protein>
    <submittedName>
        <fullName evidence="2">Uncharacterized protein</fullName>
    </submittedName>
</protein>
<feature type="compositionally biased region" description="Low complexity" evidence="1">
    <location>
        <begin position="9"/>
        <end position="42"/>
    </location>
</feature>
<evidence type="ECO:0000313" key="2">
    <source>
        <dbReference type="EMBL" id="TNC07115.1"/>
    </source>
</evidence>
<sequence>MTDHDDAPEATASAAMSPVAAEAPAGAVTVPDSSAAATPATARGVSESTTAEAVALSTLQGSTAEKIDQLHREMFAGSALGHHTGLWNLVHAFKERVKALVATA</sequence>
<comment type="caution">
    <text evidence="2">The sequence shown here is derived from an EMBL/GenBank/DDBJ whole genome shotgun (WGS) entry which is preliminary data.</text>
</comment>
<gene>
    <name evidence="2" type="ORF">FF100_33635</name>
</gene>
<reference evidence="2 3" key="1">
    <citation type="submission" date="2019-06" db="EMBL/GenBank/DDBJ databases">
        <title>Genome of Methylobacterium sp. 17Sr1-39.</title>
        <authorList>
            <person name="Seo T."/>
        </authorList>
    </citation>
    <scope>NUCLEOTIDE SEQUENCE [LARGE SCALE GENOMIC DNA]</scope>
    <source>
        <strain evidence="2 3">17Sr1-39</strain>
    </source>
</reference>
<dbReference type="AlphaFoldDB" id="A0A5C4L6V8"/>
<accession>A0A5C4L6V8</accession>
<dbReference type="OrthoDB" id="9992719at2"/>
<organism evidence="2 3">
    <name type="scientific">Methylobacterium terricola</name>
    <dbReference type="NCBI Taxonomy" id="2583531"/>
    <lineage>
        <taxon>Bacteria</taxon>
        <taxon>Pseudomonadati</taxon>
        <taxon>Pseudomonadota</taxon>
        <taxon>Alphaproteobacteria</taxon>
        <taxon>Hyphomicrobiales</taxon>
        <taxon>Methylobacteriaceae</taxon>
        <taxon>Methylobacterium</taxon>
    </lineage>
</organism>